<evidence type="ECO:0000313" key="7">
    <source>
        <dbReference type="EMBL" id="MDQ0544992.1"/>
    </source>
</evidence>
<evidence type="ECO:0000256" key="5">
    <source>
        <dbReference type="SAM" id="Phobius"/>
    </source>
</evidence>
<dbReference type="PANTHER" id="PTHR37422">
    <property type="entry name" value="TEICHURONIC ACID BIOSYNTHESIS PROTEIN TUAE"/>
    <property type="match status" value="1"/>
</dbReference>
<keyword evidence="3 5" id="KW-1133">Transmembrane helix</keyword>
<evidence type="ECO:0000256" key="4">
    <source>
        <dbReference type="ARBA" id="ARBA00023136"/>
    </source>
</evidence>
<reference evidence="7" key="1">
    <citation type="submission" date="2023-07" db="EMBL/GenBank/DDBJ databases">
        <title>Genomic Encyclopedia of Type Strains, Phase IV (KMG-IV): sequencing the most valuable type-strain genomes for metagenomic binning, comparative biology and taxonomic classification.</title>
        <authorList>
            <person name="Goeker M."/>
        </authorList>
    </citation>
    <scope>NUCLEOTIDE SEQUENCE</scope>
    <source>
        <strain evidence="7">DSM 19569</strain>
    </source>
</reference>
<feature type="transmembrane region" description="Helical" evidence="5">
    <location>
        <begin position="198"/>
        <end position="231"/>
    </location>
</feature>
<dbReference type="GO" id="GO:0016874">
    <property type="term" value="F:ligase activity"/>
    <property type="evidence" value="ECO:0007669"/>
    <property type="project" value="UniProtKB-KW"/>
</dbReference>
<feature type="transmembrane region" description="Helical" evidence="5">
    <location>
        <begin position="136"/>
        <end position="154"/>
    </location>
</feature>
<evidence type="ECO:0000256" key="1">
    <source>
        <dbReference type="ARBA" id="ARBA00004141"/>
    </source>
</evidence>
<gene>
    <name evidence="7" type="ORF">QO001_003930</name>
</gene>
<name>A0AAJ1WX46_9HYPH</name>
<accession>A0AAJ1WX46</accession>
<feature type="transmembrane region" description="Helical" evidence="5">
    <location>
        <begin position="337"/>
        <end position="357"/>
    </location>
</feature>
<evidence type="ECO:0000313" key="8">
    <source>
        <dbReference type="Proteomes" id="UP001223420"/>
    </source>
</evidence>
<feature type="transmembrane region" description="Helical" evidence="5">
    <location>
        <begin position="103"/>
        <end position="124"/>
    </location>
</feature>
<dbReference type="RefSeq" id="WP_370881383.1">
    <property type="nucleotide sequence ID" value="NZ_JAJALK010000007.1"/>
</dbReference>
<dbReference type="EMBL" id="JAUSWL010000007">
    <property type="protein sequence ID" value="MDQ0544992.1"/>
    <property type="molecule type" value="Genomic_DNA"/>
</dbReference>
<feature type="transmembrane region" description="Helical" evidence="5">
    <location>
        <begin position="74"/>
        <end position="97"/>
    </location>
</feature>
<organism evidence="7 8">
    <name type="scientific">Methylobacterium brachiatum</name>
    <dbReference type="NCBI Taxonomy" id="269660"/>
    <lineage>
        <taxon>Bacteria</taxon>
        <taxon>Pseudomonadati</taxon>
        <taxon>Pseudomonadota</taxon>
        <taxon>Alphaproteobacteria</taxon>
        <taxon>Hyphomicrobiales</taxon>
        <taxon>Methylobacteriaceae</taxon>
        <taxon>Methylobacterium</taxon>
    </lineage>
</organism>
<feature type="transmembrane region" description="Helical" evidence="5">
    <location>
        <begin position="369"/>
        <end position="384"/>
    </location>
</feature>
<dbReference type="GO" id="GO:0016020">
    <property type="term" value="C:membrane"/>
    <property type="evidence" value="ECO:0007669"/>
    <property type="project" value="UniProtKB-SubCell"/>
</dbReference>
<comment type="subcellular location">
    <subcellularLocation>
        <location evidence="1">Membrane</location>
        <topology evidence="1">Multi-pass membrane protein</topology>
    </subcellularLocation>
</comment>
<dbReference type="InterPro" id="IPR051533">
    <property type="entry name" value="WaaL-like"/>
</dbReference>
<protein>
    <submittedName>
        <fullName evidence="7">O-antigen ligase</fullName>
    </submittedName>
</protein>
<feature type="transmembrane region" description="Helical" evidence="5">
    <location>
        <begin position="238"/>
        <end position="256"/>
    </location>
</feature>
<evidence type="ECO:0000259" key="6">
    <source>
        <dbReference type="Pfam" id="PF04932"/>
    </source>
</evidence>
<dbReference type="Proteomes" id="UP001223420">
    <property type="component" value="Unassembled WGS sequence"/>
</dbReference>
<feature type="transmembrane region" description="Helical" evidence="5">
    <location>
        <begin position="46"/>
        <end position="62"/>
    </location>
</feature>
<sequence length="422" mass="43399">MPLNSMPARAHGQTRSAQTTHRLYAAGATLLAVLPLTMVLANRSSPAVIGLAALAYLAARWVEDRHSLVPSLLAPLRTPLGLATVAFLAWCLVSFAWSPFPAASLRVLGEFLPTLIAAYLLACLAPGRIPDFAPRLAAAAIGLAGLIIAIDLASDLALERALGRRVAAFVHNRPALTLDLVAGPVALVLWRTRARGLAALALMGAALGVLRSISGAAQLGLLAGAGLFALARLLPRRAGIGLAGLGLGLAVALAPVEGDLLAKVMPEAAHERLVQSSSRARVAIARSFGAAVADDPWRGAGFGTSARFAETPVAGTVAPEMRILLGVGHPHNSFLQVWAELGLPGALLGTFVLLLMLGRVAGLPQPDRAAALGLVACAAAIAFVEHNGWAAWWTAGLGAAITWMRAAAPRAAATEPEMDGPA</sequence>
<proteinExistence type="predicted"/>
<dbReference type="AlphaFoldDB" id="A0AAJ1WX46"/>
<feature type="domain" description="O-antigen ligase-related" evidence="6">
    <location>
        <begin position="201"/>
        <end position="348"/>
    </location>
</feature>
<keyword evidence="2 5" id="KW-0812">Transmembrane</keyword>
<feature type="transmembrane region" description="Helical" evidence="5">
    <location>
        <begin position="21"/>
        <end position="40"/>
    </location>
</feature>
<keyword evidence="7" id="KW-0436">Ligase</keyword>
<dbReference type="Pfam" id="PF04932">
    <property type="entry name" value="Wzy_C"/>
    <property type="match status" value="1"/>
</dbReference>
<dbReference type="InterPro" id="IPR007016">
    <property type="entry name" value="O-antigen_ligase-rel_domated"/>
</dbReference>
<dbReference type="PANTHER" id="PTHR37422:SF13">
    <property type="entry name" value="LIPOPOLYSACCHARIDE BIOSYNTHESIS PROTEIN PA4999-RELATED"/>
    <property type="match status" value="1"/>
</dbReference>
<evidence type="ECO:0000256" key="3">
    <source>
        <dbReference type="ARBA" id="ARBA00022989"/>
    </source>
</evidence>
<keyword evidence="4 5" id="KW-0472">Membrane</keyword>
<evidence type="ECO:0000256" key="2">
    <source>
        <dbReference type="ARBA" id="ARBA00022692"/>
    </source>
</evidence>
<comment type="caution">
    <text evidence="7">The sequence shown here is derived from an EMBL/GenBank/DDBJ whole genome shotgun (WGS) entry which is preliminary data.</text>
</comment>